<dbReference type="GO" id="GO:0015930">
    <property type="term" value="F:glutamate synthase activity"/>
    <property type="evidence" value="ECO:0007669"/>
    <property type="project" value="InterPro"/>
</dbReference>
<dbReference type="AlphaFoldDB" id="A0A7Y0Q188"/>
<evidence type="ECO:0000313" key="4">
    <source>
        <dbReference type="EMBL" id="NMP21197.1"/>
    </source>
</evidence>
<dbReference type="PANTHER" id="PTHR43819:SF1">
    <property type="entry name" value="ARCHAEAL-TYPE GLUTAMATE SYNTHASE [NADPH]"/>
    <property type="match status" value="1"/>
</dbReference>
<name>A0A7Y0Q188_9FIRM</name>
<feature type="domain" description="Glutamate synthase" evidence="3">
    <location>
        <begin position="116"/>
        <end position="414"/>
    </location>
</feature>
<keyword evidence="2" id="KW-1133">Transmembrane helix</keyword>
<evidence type="ECO:0000313" key="5">
    <source>
        <dbReference type="Proteomes" id="UP000533476"/>
    </source>
</evidence>
<dbReference type="EMBL" id="JABBVZ010000005">
    <property type="protein sequence ID" value="NMP21197.1"/>
    <property type="molecule type" value="Genomic_DNA"/>
</dbReference>
<dbReference type="CDD" id="cd02808">
    <property type="entry name" value="GltS_FMN"/>
    <property type="match status" value="1"/>
</dbReference>
<reference evidence="4 5" key="1">
    <citation type="submission" date="2020-04" db="EMBL/GenBank/DDBJ databases">
        <authorList>
            <person name="Zhang R."/>
            <person name="Schippers A."/>
        </authorList>
    </citation>
    <scope>NUCLEOTIDE SEQUENCE [LARGE SCALE GENOMIC DNA]</scope>
    <source>
        <strain evidence="4 5">DSM 109850</strain>
    </source>
</reference>
<proteinExistence type="inferred from homology"/>
<accession>A0A7Y0Q188</accession>
<dbReference type="SUPFAM" id="SSF51395">
    <property type="entry name" value="FMN-linked oxidoreductases"/>
    <property type="match status" value="1"/>
</dbReference>
<evidence type="ECO:0000259" key="3">
    <source>
        <dbReference type="Pfam" id="PF01645"/>
    </source>
</evidence>
<dbReference type="Gene3D" id="3.20.20.70">
    <property type="entry name" value="Aldolase class I"/>
    <property type="match status" value="1"/>
</dbReference>
<dbReference type="InterPro" id="IPR013785">
    <property type="entry name" value="Aldolase_TIM"/>
</dbReference>
<evidence type="ECO:0000256" key="1">
    <source>
        <dbReference type="ARBA" id="ARBA00009716"/>
    </source>
</evidence>
<dbReference type="GO" id="GO:0006537">
    <property type="term" value="P:glutamate biosynthetic process"/>
    <property type="evidence" value="ECO:0007669"/>
    <property type="project" value="InterPro"/>
</dbReference>
<dbReference type="InterPro" id="IPR002932">
    <property type="entry name" value="Glu_synthdom"/>
</dbReference>
<comment type="similarity">
    <text evidence="1">Belongs to the glutamate synthase family.</text>
</comment>
<protein>
    <submittedName>
        <fullName evidence="4">FMN-binding glutamate synthase family protein</fullName>
    </submittedName>
</protein>
<dbReference type="Proteomes" id="UP000533476">
    <property type="component" value="Unassembled WGS sequence"/>
</dbReference>
<dbReference type="RefSeq" id="WP_169096457.1">
    <property type="nucleotide sequence ID" value="NZ_JABBVZ010000005.1"/>
</dbReference>
<dbReference type="PANTHER" id="PTHR43819">
    <property type="entry name" value="ARCHAEAL-TYPE GLUTAMATE SYNTHASE [NADPH]"/>
    <property type="match status" value="1"/>
</dbReference>
<organism evidence="4 5">
    <name type="scientific">Sulfobacillus harzensis</name>
    <dbReference type="NCBI Taxonomy" id="2729629"/>
    <lineage>
        <taxon>Bacteria</taxon>
        <taxon>Bacillati</taxon>
        <taxon>Bacillota</taxon>
        <taxon>Clostridia</taxon>
        <taxon>Eubacteriales</taxon>
        <taxon>Clostridiales Family XVII. Incertae Sedis</taxon>
        <taxon>Sulfobacillus</taxon>
    </lineage>
</organism>
<comment type="caution">
    <text evidence="4">The sequence shown here is derived from an EMBL/GenBank/DDBJ whole genome shotgun (WGS) entry which is preliminary data.</text>
</comment>
<dbReference type="Pfam" id="PF01645">
    <property type="entry name" value="Glu_synthase"/>
    <property type="match status" value="1"/>
</dbReference>
<keyword evidence="2" id="KW-0472">Membrane</keyword>
<keyword evidence="5" id="KW-1185">Reference proteome</keyword>
<sequence>MLTFAIVSPFVALGLALLGILWFGRRLGRHVESSLGMKPKSTLWEMFFTMRTHGLADLLMTMQRAESGQPAEHPMGSKPAVDWLNAIGFDPATFVPKLRSQNAPVDLRVTLGAQRSRPLHLAMPILIAPMGYGIALSAETKVALAQAATLAGIAILSGEGPYLPEERAFSERWILQESRGGWAHQPAVRNLADMIELQWGQASEAGKGLTKDRADLPPRVIQAVHGEAVIEAAPYHSIEEWVDEVRRQRSDCPLGVKIPASQHLESDLALLCALDIDVITLDGAGAGSAGSPAVISDYFGISTALAAYRAHRWLMQAGFRDRVSLVVSGGVHGAVDAARLIALGADAVAVGSELLFAALHEQVAEHWPMTPPTQMAFARSKRNHAPSLDVGQASEHITHWLDATRAELATILRTQGLSSLTELRATCPLIARTPLAARVFSLPFDGDGPTPPLVAHKVGELVASYAQLNRILTTISEEWAYASRRSWP</sequence>
<gene>
    <name evidence="4" type="ORF">HIJ39_02330</name>
</gene>
<evidence type="ECO:0000256" key="2">
    <source>
        <dbReference type="SAM" id="Phobius"/>
    </source>
</evidence>
<keyword evidence="2" id="KW-0812">Transmembrane</keyword>
<feature type="transmembrane region" description="Helical" evidence="2">
    <location>
        <begin position="6"/>
        <end position="24"/>
    </location>
</feature>